<dbReference type="EMBL" id="CP066776">
    <property type="protein sequence ID" value="QQL44228.1"/>
    <property type="molecule type" value="Genomic_DNA"/>
</dbReference>
<dbReference type="Proteomes" id="UP000475117">
    <property type="component" value="Chromosome"/>
</dbReference>
<evidence type="ECO:0000313" key="2">
    <source>
        <dbReference type="Proteomes" id="UP000475117"/>
    </source>
</evidence>
<name>A0A6B3L9D9_9BACT</name>
<evidence type="ECO:0000313" key="1">
    <source>
        <dbReference type="EMBL" id="QQL44228.1"/>
    </source>
</evidence>
<organism evidence="1 2">
    <name type="scientific">Sulfuriroseicoccus oceanibius</name>
    <dbReference type="NCBI Taxonomy" id="2707525"/>
    <lineage>
        <taxon>Bacteria</taxon>
        <taxon>Pseudomonadati</taxon>
        <taxon>Verrucomicrobiota</taxon>
        <taxon>Verrucomicrobiia</taxon>
        <taxon>Verrucomicrobiales</taxon>
        <taxon>Verrucomicrobiaceae</taxon>
        <taxon>Sulfuriroseicoccus</taxon>
    </lineage>
</organism>
<protein>
    <submittedName>
        <fullName evidence="1">Uncharacterized protein</fullName>
    </submittedName>
</protein>
<accession>A0A6B3L9D9</accession>
<dbReference type="KEGG" id="soa:G3M56_010015"/>
<reference evidence="1 2" key="1">
    <citation type="submission" date="2020-12" db="EMBL/GenBank/DDBJ databases">
        <title>Sulforoseuscoccus oceanibium gen. nov., sp. nov., a representative of the phylum Verrucomicrobia with special cytoplasmic membrane, and proposal of Sulforoseuscoccusaceae fam. nov.</title>
        <authorList>
            <person name="Xi F."/>
        </authorList>
    </citation>
    <scope>NUCLEOTIDE SEQUENCE [LARGE SCALE GENOMIC DNA]</scope>
    <source>
        <strain evidence="1 2">T37</strain>
    </source>
</reference>
<dbReference type="RefSeq" id="WP_235203377.1">
    <property type="nucleotide sequence ID" value="NZ_CP066776.1"/>
</dbReference>
<dbReference type="AlphaFoldDB" id="A0A6B3L9D9"/>
<proteinExistence type="predicted"/>
<sequence length="256" mass="28101">MDSQSYQRSALDLVQRYRAQFYDQIVAAHPLLPVMVAVGLSVPPDVRARAMADPDAILGGGRLLMLTHAAKIESDEITGDLIAFCATVFGCELVNAFRCAETLGAEYIVPFIESTRREGFIDALSAMTGDGKHPTSATIEKTMAELAIYSQLSDDHAAECDRLWLKGRSLLAQDNLSAMALDMMLADEIRKAERKIKKRKGVGLSEKLRTLWLPAALWAMSKERIARTIAGGHAPKEVGRAIQTDPALQRSHRPRA</sequence>
<keyword evidence="2" id="KW-1185">Reference proteome</keyword>
<gene>
    <name evidence="1" type="ORF">G3M56_010015</name>
</gene>